<accession>A0ABN1V2A1</accession>
<comment type="caution">
    <text evidence="3">The sequence shown here is derived from an EMBL/GenBank/DDBJ whole genome shotgun (WGS) entry which is preliminary data.</text>
</comment>
<reference evidence="3 4" key="1">
    <citation type="journal article" date="2019" name="Int. J. Syst. Evol. Microbiol.">
        <title>The Global Catalogue of Microorganisms (GCM) 10K type strain sequencing project: providing services to taxonomists for standard genome sequencing and annotation.</title>
        <authorList>
            <consortium name="The Broad Institute Genomics Platform"/>
            <consortium name="The Broad Institute Genome Sequencing Center for Infectious Disease"/>
            <person name="Wu L."/>
            <person name="Ma J."/>
        </authorList>
    </citation>
    <scope>NUCLEOTIDE SEQUENCE [LARGE SCALE GENOMIC DNA]</scope>
    <source>
        <strain evidence="3 4">JCM 12696</strain>
    </source>
</reference>
<feature type="signal peptide" evidence="1">
    <location>
        <begin position="1"/>
        <end position="31"/>
    </location>
</feature>
<evidence type="ECO:0000313" key="3">
    <source>
        <dbReference type="EMBL" id="GAA1190467.1"/>
    </source>
</evidence>
<dbReference type="PROSITE" id="PS51318">
    <property type="entry name" value="TAT"/>
    <property type="match status" value="1"/>
</dbReference>
<sequence>MVTRIRPALTASSAAALAVLLATAGAPAALATTGTGAAPSAVPTCRESSVSVAASLSGREDLLRIRVTNRSVRPCAVDRVPTITFGDLDGAARPVPPVPSAPYRLAAGATAYAAVRTVHPEADETRDVADLAVAADPSHRGTRFTGAALGQPDGMRVWDPVTTQWHSSRAGADAALAAAGY</sequence>
<evidence type="ECO:0000259" key="2">
    <source>
        <dbReference type="Pfam" id="PF14016"/>
    </source>
</evidence>
<dbReference type="InterPro" id="IPR006311">
    <property type="entry name" value="TAT_signal"/>
</dbReference>
<name>A0ABN1V2A1_9ACTN</name>
<feature type="chain" id="PRO_5046259437" description="DUF4232 domain-containing protein" evidence="1">
    <location>
        <begin position="32"/>
        <end position="181"/>
    </location>
</feature>
<protein>
    <recommendedName>
        <fullName evidence="2">DUF4232 domain-containing protein</fullName>
    </recommendedName>
</protein>
<evidence type="ECO:0000313" key="4">
    <source>
        <dbReference type="Proteomes" id="UP001501371"/>
    </source>
</evidence>
<gene>
    <name evidence="3" type="ORF">GCM10009654_54920</name>
</gene>
<organism evidence="3 4">
    <name type="scientific">Streptomyces hebeiensis</name>
    <dbReference type="NCBI Taxonomy" id="229486"/>
    <lineage>
        <taxon>Bacteria</taxon>
        <taxon>Bacillati</taxon>
        <taxon>Actinomycetota</taxon>
        <taxon>Actinomycetes</taxon>
        <taxon>Kitasatosporales</taxon>
        <taxon>Streptomycetaceae</taxon>
        <taxon>Streptomyces</taxon>
    </lineage>
</organism>
<keyword evidence="4" id="KW-1185">Reference proteome</keyword>
<keyword evidence="1" id="KW-0732">Signal</keyword>
<proteinExistence type="predicted"/>
<evidence type="ECO:0000256" key="1">
    <source>
        <dbReference type="SAM" id="SignalP"/>
    </source>
</evidence>
<dbReference type="Proteomes" id="UP001501371">
    <property type="component" value="Unassembled WGS sequence"/>
</dbReference>
<feature type="domain" description="DUF4232" evidence="2">
    <location>
        <begin position="45"/>
        <end position="151"/>
    </location>
</feature>
<dbReference type="Pfam" id="PF14016">
    <property type="entry name" value="DUF4232"/>
    <property type="match status" value="1"/>
</dbReference>
<dbReference type="RefSeq" id="WP_344282178.1">
    <property type="nucleotide sequence ID" value="NZ_BAAAKV010000061.1"/>
</dbReference>
<dbReference type="EMBL" id="BAAAKV010000061">
    <property type="protein sequence ID" value="GAA1190467.1"/>
    <property type="molecule type" value="Genomic_DNA"/>
</dbReference>
<dbReference type="InterPro" id="IPR025326">
    <property type="entry name" value="DUF4232"/>
</dbReference>